<proteinExistence type="predicted"/>
<dbReference type="GO" id="GO:0005840">
    <property type="term" value="C:ribosome"/>
    <property type="evidence" value="ECO:0007669"/>
    <property type="project" value="InterPro"/>
</dbReference>
<dbReference type="Ensembl" id="ENSXETT00000070971">
    <property type="protein sequence ID" value="ENSXETP00000088292"/>
    <property type="gene ID" value="ENSXETG00000034592"/>
</dbReference>
<dbReference type="GO" id="GO:0003735">
    <property type="term" value="F:structural constituent of ribosome"/>
    <property type="evidence" value="ECO:0007669"/>
    <property type="project" value="InterPro"/>
</dbReference>
<protein>
    <submittedName>
        <fullName evidence="1">Uncharacterized protein</fullName>
    </submittedName>
</protein>
<reference evidence="1" key="1">
    <citation type="journal article" date="2010" name="Science">
        <title>The genome of the Western clawed frog Xenopus tropicalis.</title>
        <authorList>
            <person name="Hellsten U."/>
            <person name="Harland R.M."/>
            <person name="Gilchrist M.J."/>
            <person name="Hendrix D."/>
            <person name="Jurka J."/>
            <person name="Kapitonov V."/>
            <person name="Ovcharenko I."/>
            <person name="Putnam N.H."/>
            <person name="Shu S."/>
            <person name="Taher L."/>
            <person name="Blitz I.L."/>
            <person name="Blumberg B."/>
            <person name="Dichmann D.S."/>
            <person name="Dubchak I."/>
            <person name="Amaya E."/>
            <person name="Detter J.C."/>
            <person name="Fletcher R."/>
            <person name="Gerhard D.S."/>
            <person name="Goodstein D."/>
            <person name="Graves T."/>
            <person name="Grigoriev I.V."/>
            <person name="Grimwood J."/>
            <person name="Kawashima T."/>
            <person name="Lindquist E."/>
            <person name="Lucas S.M."/>
            <person name="Mead P.E."/>
            <person name="Mitros T."/>
            <person name="Ogino H."/>
            <person name="Ohta Y."/>
            <person name="Poliakov A.V."/>
            <person name="Pollet N."/>
            <person name="Robert J."/>
            <person name="Salamov A."/>
            <person name="Sater A.K."/>
            <person name="Schmutz J."/>
            <person name="Terry A."/>
            <person name="Vize P.D."/>
            <person name="Warren W.C."/>
            <person name="Wells D."/>
            <person name="Wills A."/>
            <person name="Wilson R.K."/>
            <person name="Zimmerman L.B."/>
            <person name="Zorn A.M."/>
            <person name="Grainger R."/>
            <person name="Grammer T."/>
            <person name="Khokha M.K."/>
            <person name="Richardson P.M."/>
            <person name="Rokhsar D.S."/>
        </authorList>
    </citation>
    <scope>NUCLEOTIDE SEQUENCE [LARGE SCALE GENOMIC DNA]</scope>
    <source>
        <strain evidence="1">Nigerian</strain>
    </source>
</reference>
<dbReference type="SUPFAM" id="SSF52161">
    <property type="entry name" value="Ribosomal protein L13"/>
    <property type="match status" value="1"/>
</dbReference>
<evidence type="ECO:0000313" key="1">
    <source>
        <dbReference type="Ensembl" id="ENSXETP00000088292"/>
    </source>
</evidence>
<dbReference type="Bgee" id="ENSXETG00000034592">
    <property type="expression patterns" value="Expressed in ovary"/>
</dbReference>
<organism evidence="1">
    <name type="scientific">Xenopus tropicalis</name>
    <name type="common">Western clawed frog</name>
    <name type="synonym">Silurana tropicalis</name>
    <dbReference type="NCBI Taxonomy" id="8364"/>
    <lineage>
        <taxon>Eukaryota</taxon>
        <taxon>Metazoa</taxon>
        <taxon>Chordata</taxon>
        <taxon>Craniata</taxon>
        <taxon>Vertebrata</taxon>
        <taxon>Euteleostomi</taxon>
        <taxon>Amphibia</taxon>
        <taxon>Batrachia</taxon>
        <taxon>Anura</taxon>
        <taxon>Pipoidea</taxon>
        <taxon>Pipidae</taxon>
        <taxon>Xenopodinae</taxon>
        <taxon>Xenopus</taxon>
        <taxon>Silurana</taxon>
    </lineage>
</organism>
<sequence>EIRSFDKGFLVDLFNILLAVIVANQVLLGRKVLPVRCKGINISATSAAINLCTSHSCIRQQETRLQATLGRLKVFDGIPPPHERRKRMVVPDDGAPEANTEVCFPWPPLLRVLCCKIMTFQKELIRLQGGQRRIQLLKVGQ</sequence>
<name>A0A6I8S037_XENTR</name>
<accession>A0A6I8S037</accession>
<dbReference type="InterPro" id="IPR036899">
    <property type="entry name" value="Ribosomal_uL13_sf"/>
</dbReference>
<reference evidence="1" key="2">
    <citation type="submission" date="2020-05" db="UniProtKB">
        <authorList>
            <consortium name="Ensembl"/>
        </authorList>
    </citation>
    <scope>IDENTIFICATION</scope>
</reference>
<dbReference type="GO" id="GO:0006412">
    <property type="term" value="P:translation"/>
    <property type="evidence" value="ECO:0007669"/>
    <property type="project" value="InterPro"/>
</dbReference>
<dbReference type="AlphaFoldDB" id="A0A6I8S037"/>